<feature type="transmembrane region" description="Helical" evidence="5">
    <location>
        <begin position="111"/>
        <end position="132"/>
    </location>
</feature>
<name>A0AAJ6QS45_9ACAR</name>
<evidence type="ECO:0000256" key="5">
    <source>
        <dbReference type="SAM" id="Phobius"/>
    </source>
</evidence>
<protein>
    <recommendedName>
        <fullName evidence="4">Major facilitator superfamily domain-containing protein 4A</fullName>
    </recommendedName>
</protein>
<evidence type="ECO:0000313" key="7">
    <source>
        <dbReference type="RefSeq" id="XP_003742062.1"/>
    </source>
</evidence>
<feature type="transmembrane region" description="Helical" evidence="5">
    <location>
        <begin position="369"/>
        <end position="389"/>
    </location>
</feature>
<dbReference type="GO" id="GO:0022857">
    <property type="term" value="F:transmembrane transporter activity"/>
    <property type="evidence" value="ECO:0007669"/>
    <property type="project" value="InterPro"/>
</dbReference>
<dbReference type="KEGG" id="goe:100907276"/>
<dbReference type="Proteomes" id="UP000694867">
    <property type="component" value="Unplaced"/>
</dbReference>
<dbReference type="GeneID" id="100907276"/>
<dbReference type="Pfam" id="PF07690">
    <property type="entry name" value="MFS_1"/>
    <property type="match status" value="1"/>
</dbReference>
<dbReference type="RefSeq" id="XP_003742062.1">
    <property type="nucleotide sequence ID" value="XM_003742014.3"/>
</dbReference>
<keyword evidence="6" id="KW-1185">Reference proteome</keyword>
<feature type="transmembrane region" description="Helical" evidence="5">
    <location>
        <begin position="333"/>
        <end position="357"/>
    </location>
</feature>
<feature type="transmembrane region" description="Helical" evidence="5">
    <location>
        <begin position="81"/>
        <end position="105"/>
    </location>
</feature>
<feature type="transmembrane region" description="Helical" evidence="5">
    <location>
        <begin position="20"/>
        <end position="39"/>
    </location>
</feature>
<accession>A0AAJ6QS45</accession>
<evidence type="ECO:0000256" key="2">
    <source>
        <dbReference type="ARBA" id="ARBA00022989"/>
    </source>
</evidence>
<keyword evidence="1 5" id="KW-0812">Transmembrane</keyword>
<keyword evidence="2 5" id="KW-1133">Transmembrane helix</keyword>
<feature type="transmembrane region" description="Helical" evidence="5">
    <location>
        <begin position="280"/>
        <end position="300"/>
    </location>
</feature>
<feature type="transmembrane region" description="Helical" evidence="5">
    <location>
        <begin position="401"/>
        <end position="421"/>
    </location>
</feature>
<dbReference type="PANTHER" id="PTHR23121">
    <property type="entry name" value="SODIUM-DEPENDENT GLUCOSE TRANSPORTER 1"/>
    <property type="match status" value="1"/>
</dbReference>
<keyword evidence="7" id="KW-0813">Transport</keyword>
<sequence length="441" mass="48481">MISKSFLSPEAIRWFQTFNLNIGVFSIGLCIAVFGVSFIDLAEIYHVDVDSVVYIISTRSVGSIVACLAGGYVFSKINGQVLVLASTFIGGVALAVVPVCPSLLWTHVACFVLGACVGLIEIGANVWLIVLWKERGASILQFYHFVFGTGAVLAPFIAEPYLSRKISPSAELLLESLNETESHLDEFIPSRVHFPYGYFGAAFVFSAFLMLLAYLVNSENFSTDDEAKSKRLKLSKRVEFLIVSLMCSYVMLGVALEQTYSSLCTIYVVDNLGFSKTSAAYLAAVFWGSFTVSRIFSTILSIKLEPIYLIVINHILLMLAAITLTLFPLTEMVIWSMTGVFAFSLSPFFGNVCGWALKYIVICHEYMSAIIVSVCIGAMLPPITIGPFIQKHPMSFMYANLAAVFLISLNAAAFVCLGRYLSPSESRKDKVYDPVETSEKV</sequence>
<feature type="transmembrane region" description="Helical" evidence="5">
    <location>
        <begin position="238"/>
        <end position="260"/>
    </location>
</feature>
<feature type="transmembrane region" description="Helical" evidence="5">
    <location>
        <begin position="307"/>
        <end position="327"/>
    </location>
</feature>
<dbReference type="AlphaFoldDB" id="A0AAJ6QS45"/>
<evidence type="ECO:0000256" key="4">
    <source>
        <dbReference type="ARBA" id="ARBA00040840"/>
    </source>
</evidence>
<evidence type="ECO:0000256" key="1">
    <source>
        <dbReference type="ARBA" id="ARBA00022692"/>
    </source>
</evidence>
<feature type="transmembrane region" description="Helical" evidence="5">
    <location>
        <begin position="196"/>
        <end position="217"/>
    </location>
</feature>
<dbReference type="Gene3D" id="1.20.1250.20">
    <property type="entry name" value="MFS general substrate transporter like domains"/>
    <property type="match status" value="1"/>
</dbReference>
<gene>
    <name evidence="7" type="primary">LOC100907276</name>
</gene>
<dbReference type="PANTHER" id="PTHR23121:SF10">
    <property type="entry name" value="MAJOR FACILITATOR SUPERFAMILY DOMAIN-CONTAINING PROTEIN 4A"/>
    <property type="match status" value="1"/>
</dbReference>
<keyword evidence="3 5" id="KW-0472">Membrane</keyword>
<reference evidence="7" key="1">
    <citation type="submission" date="2025-08" db="UniProtKB">
        <authorList>
            <consortium name="RefSeq"/>
        </authorList>
    </citation>
    <scope>IDENTIFICATION</scope>
</reference>
<evidence type="ECO:0000313" key="6">
    <source>
        <dbReference type="Proteomes" id="UP000694867"/>
    </source>
</evidence>
<organism evidence="6 7">
    <name type="scientific">Galendromus occidentalis</name>
    <name type="common">western predatory mite</name>
    <dbReference type="NCBI Taxonomy" id="34638"/>
    <lineage>
        <taxon>Eukaryota</taxon>
        <taxon>Metazoa</taxon>
        <taxon>Ecdysozoa</taxon>
        <taxon>Arthropoda</taxon>
        <taxon>Chelicerata</taxon>
        <taxon>Arachnida</taxon>
        <taxon>Acari</taxon>
        <taxon>Parasitiformes</taxon>
        <taxon>Mesostigmata</taxon>
        <taxon>Gamasina</taxon>
        <taxon>Phytoseioidea</taxon>
        <taxon>Phytoseiidae</taxon>
        <taxon>Typhlodrominae</taxon>
        <taxon>Galendromus</taxon>
    </lineage>
</organism>
<dbReference type="InterPro" id="IPR011701">
    <property type="entry name" value="MFS"/>
</dbReference>
<keyword evidence="7" id="KW-0762">Sugar transport</keyword>
<dbReference type="InterPro" id="IPR036259">
    <property type="entry name" value="MFS_trans_sf"/>
</dbReference>
<dbReference type="SUPFAM" id="SSF103473">
    <property type="entry name" value="MFS general substrate transporter"/>
    <property type="match status" value="1"/>
</dbReference>
<evidence type="ECO:0000256" key="3">
    <source>
        <dbReference type="ARBA" id="ARBA00023136"/>
    </source>
</evidence>
<proteinExistence type="predicted"/>
<feature type="transmembrane region" description="Helical" evidence="5">
    <location>
        <begin position="51"/>
        <end position="74"/>
    </location>
</feature>
<feature type="transmembrane region" description="Helical" evidence="5">
    <location>
        <begin position="139"/>
        <end position="158"/>
    </location>
</feature>